<protein>
    <submittedName>
        <fullName evidence="1">Uncharacterized protein</fullName>
    </submittedName>
</protein>
<dbReference type="AlphaFoldDB" id="A0AAW0IIV3"/>
<proteinExistence type="predicted"/>
<sequence length="115" mass="12434">MPFFPPQCGTAFQEDDIIALNGTKEDVELLKKRMEERRLRAKLEKMGLGLQGRKAVSSRGLGLQGRKAVLSTGLDLQGRKAVLSTGLGLQGRKAVSSTGLDLQGRKGLQSFTCAF</sequence>
<dbReference type="Pfam" id="PF04641">
    <property type="entry name" value="Rtf2"/>
    <property type="match status" value="1"/>
</dbReference>
<accession>A0AAW0IIV3</accession>
<dbReference type="Proteomes" id="UP001488838">
    <property type="component" value="Unassembled WGS sequence"/>
</dbReference>
<evidence type="ECO:0000313" key="1">
    <source>
        <dbReference type="EMBL" id="KAK7814209.1"/>
    </source>
</evidence>
<dbReference type="EMBL" id="JBBHLL010000125">
    <property type="protein sequence ID" value="KAK7814209.1"/>
    <property type="molecule type" value="Genomic_DNA"/>
</dbReference>
<reference evidence="1 2" key="1">
    <citation type="journal article" date="2023" name="bioRxiv">
        <title>Conserved and derived expression patterns and positive selection on dental genes reveal complex evolutionary context of ever-growing rodent molars.</title>
        <authorList>
            <person name="Calamari Z.T."/>
            <person name="Song A."/>
            <person name="Cohen E."/>
            <person name="Akter M."/>
            <person name="Roy R.D."/>
            <person name="Hallikas O."/>
            <person name="Christensen M.M."/>
            <person name="Li P."/>
            <person name="Marangoni P."/>
            <person name="Jernvall J."/>
            <person name="Klein O.D."/>
        </authorList>
    </citation>
    <scope>NUCLEOTIDE SEQUENCE [LARGE SCALE GENOMIC DNA]</scope>
    <source>
        <strain evidence="1">V071</strain>
    </source>
</reference>
<evidence type="ECO:0000313" key="2">
    <source>
        <dbReference type="Proteomes" id="UP001488838"/>
    </source>
</evidence>
<organism evidence="1 2">
    <name type="scientific">Myodes glareolus</name>
    <name type="common">Bank vole</name>
    <name type="synonym">Clethrionomys glareolus</name>
    <dbReference type="NCBI Taxonomy" id="447135"/>
    <lineage>
        <taxon>Eukaryota</taxon>
        <taxon>Metazoa</taxon>
        <taxon>Chordata</taxon>
        <taxon>Craniata</taxon>
        <taxon>Vertebrata</taxon>
        <taxon>Euteleostomi</taxon>
        <taxon>Mammalia</taxon>
        <taxon>Eutheria</taxon>
        <taxon>Euarchontoglires</taxon>
        <taxon>Glires</taxon>
        <taxon>Rodentia</taxon>
        <taxon>Myomorpha</taxon>
        <taxon>Muroidea</taxon>
        <taxon>Cricetidae</taxon>
        <taxon>Arvicolinae</taxon>
        <taxon>Myodes</taxon>
    </lineage>
</organism>
<name>A0AAW0IIV3_MYOGA</name>
<comment type="caution">
    <text evidence="1">The sequence shown here is derived from an EMBL/GenBank/DDBJ whole genome shotgun (WGS) entry which is preliminary data.</text>
</comment>
<gene>
    <name evidence="1" type="ORF">U0070_000525</name>
</gene>
<keyword evidence="2" id="KW-1185">Reference proteome</keyword>